<dbReference type="AlphaFoldDB" id="A0A5D3K8Z4"/>
<sequence>MLINTEAFPNDIETAVDWVSGLIGAAVDKRVAGFEQQERTNPLLASHFRNNFPLEFALAKARRYRKSTGRLPRDAEYDALYSFLIPAHRIHSALPREVKGPFEGRLREAVNGLNGARPFSYEISIATHLMQKGWDVEFIDYSGAARFDLLARQEAVEIEVECKTTSGDTGRKIHRQEVNRLADLLLPITQQVATEPGCHRILITVPDRLGKSIQELSAIASVVATAVQDKGSASSELARADYSFDGIDRWPEPGDPDFLPFFEQRFGFRNANLLFQGKHGVSVAAVMIRSAKADSVVDTISSQAKEAADQCSGTRPALIALHLIDELDNSDLRTMLKTPNGLHAIMHALLKGGTRRHVDSVAFTVPQVTQTDGSGARWRSGNLVMLNNPAPLFPCEEVRSIFRPGQN</sequence>
<name>A0A5D3K8Z4_9BRAD</name>
<proteinExistence type="predicted"/>
<reference evidence="1 2" key="1">
    <citation type="submission" date="2019-08" db="EMBL/GenBank/DDBJ databases">
        <title>Bradyrhizobium hipponensis sp. nov., a rhizobium isolated from a Lupinus angustifolius root nodule in Tunisia.</title>
        <authorList>
            <person name="Off K."/>
            <person name="Rejili M."/>
            <person name="Mars M."/>
            <person name="Brachmann A."/>
            <person name="Marin M."/>
        </authorList>
    </citation>
    <scope>NUCLEOTIDE SEQUENCE [LARGE SCALE GENOMIC DNA]</scope>
    <source>
        <strain evidence="1 2">CTAW71</strain>
    </source>
</reference>
<dbReference type="RefSeq" id="WP_148776666.1">
    <property type="nucleotide sequence ID" value="NZ_VSSS01000057.1"/>
</dbReference>
<evidence type="ECO:0000313" key="2">
    <source>
        <dbReference type="Proteomes" id="UP000324758"/>
    </source>
</evidence>
<organism evidence="1 2">
    <name type="scientific">Bradyrhizobium rifense</name>
    <dbReference type="NCBI Taxonomy" id="515499"/>
    <lineage>
        <taxon>Bacteria</taxon>
        <taxon>Pseudomonadati</taxon>
        <taxon>Pseudomonadota</taxon>
        <taxon>Alphaproteobacteria</taxon>
        <taxon>Hyphomicrobiales</taxon>
        <taxon>Nitrobacteraceae</taxon>
        <taxon>Bradyrhizobium</taxon>
    </lineage>
</organism>
<dbReference type="OrthoDB" id="7239790at2"/>
<dbReference type="Proteomes" id="UP000324758">
    <property type="component" value="Unassembled WGS sequence"/>
</dbReference>
<comment type="caution">
    <text evidence="1">The sequence shown here is derived from an EMBL/GenBank/DDBJ whole genome shotgun (WGS) entry which is preliminary data.</text>
</comment>
<dbReference type="SUPFAM" id="SSF52980">
    <property type="entry name" value="Restriction endonuclease-like"/>
    <property type="match status" value="1"/>
</dbReference>
<accession>A0A5D3K8Z4</accession>
<gene>
    <name evidence="1" type="ORF">FXB40_34150</name>
</gene>
<dbReference type="InterPro" id="IPR011335">
    <property type="entry name" value="Restrct_endonuc-II-like"/>
</dbReference>
<protein>
    <submittedName>
        <fullName evidence="1">Uncharacterized protein</fullName>
    </submittedName>
</protein>
<evidence type="ECO:0000313" key="1">
    <source>
        <dbReference type="EMBL" id="TYL89973.1"/>
    </source>
</evidence>
<keyword evidence="2" id="KW-1185">Reference proteome</keyword>
<dbReference type="EMBL" id="VSSS01000057">
    <property type="protein sequence ID" value="TYL89973.1"/>
    <property type="molecule type" value="Genomic_DNA"/>
</dbReference>